<dbReference type="Pfam" id="PF00293">
    <property type="entry name" value="NUDIX"/>
    <property type="match status" value="1"/>
</dbReference>
<dbReference type="EMBL" id="OU900100">
    <property type="protein sequence ID" value="CAG9864177.1"/>
    <property type="molecule type" value="Genomic_DNA"/>
</dbReference>
<feature type="signal peptide" evidence="1">
    <location>
        <begin position="1"/>
        <end position="22"/>
    </location>
</feature>
<accession>A0A9N9TWH5</accession>
<sequence length="295" mass="33841">MRKINIKTIILLVMLLKRMVHTKCRGSTYPFSDIVRFKISDEQVPWNVCVPDYDPPEYNSKVLLNKPWADPPIGDCSFKPKWNELDGNINRKSHSGAYTVLNGRPLNPEGRTGIKGRGVLGKWGPNHAADPIVTRWKMEHNRKVINSTTNLPVLQFCAIQRKDCKQWALPGGMVDPGEKVSETLQREFLEEALNNMEASKDQSEIDTKMIKDFFKEGSEIYKGYVDDPRNTDNAWMETVAYNFHDENGHHVGKFDLKAGDDAQNVKWMDIDKHIDLYASHSNFIKTVVDKLKAHW</sequence>
<dbReference type="AlphaFoldDB" id="A0A9N9TWH5"/>
<name>A0A9N9TWH5_PHYSR</name>
<dbReference type="CDD" id="cd03670">
    <property type="entry name" value="NUDIX_ADPRase_Nudt9"/>
    <property type="match status" value="1"/>
</dbReference>
<reference evidence="3" key="1">
    <citation type="submission" date="2022-01" db="EMBL/GenBank/DDBJ databases">
        <authorList>
            <person name="King R."/>
        </authorList>
    </citation>
    <scope>NUCLEOTIDE SEQUENCE</scope>
</reference>
<evidence type="ECO:0000313" key="4">
    <source>
        <dbReference type="Proteomes" id="UP001153712"/>
    </source>
</evidence>
<evidence type="ECO:0000259" key="2">
    <source>
        <dbReference type="PROSITE" id="PS51462"/>
    </source>
</evidence>
<organism evidence="3 4">
    <name type="scientific">Phyllotreta striolata</name>
    <name type="common">Striped flea beetle</name>
    <name type="synonym">Crioceris striolata</name>
    <dbReference type="NCBI Taxonomy" id="444603"/>
    <lineage>
        <taxon>Eukaryota</taxon>
        <taxon>Metazoa</taxon>
        <taxon>Ecdysozoa</taxon>
        <taxon>Arthropoda</taxon>
        <taxon>Hexapoda</taxon>
        <taxon>Insecta</taxon>
        <taxon>Pterygota</taxon>
        <taxon>Neoptera</taxon>
        <taxon>Endopterygota</taxon>
        <taxon>Coleoptera</taxon>
        <taxon>Polyphaga</taxon>
        <taxon>Cucujiformia</taxon>
        <taxon>Chrysomeloidea</taxon>
        <taxon>Chrysomelidae</taxon>
        <taxon>Galerucinae</taxon>
        <taxon>Alticini</taxon>
        <taxon>Phyllotreta</taxon>
    </lineage>
</organism>
<dbReference type="PROSITE" id="PS51462">
    <property type="entry name" value="NUDIX"/>
    <property type="match status" value="1"/>
</dbReference>
<feature type="domain" description="Nudix hydrolase" evidence="2">
    <location>
        <begin position="125"/>
        <end position="290"/>
    </location>
</feature>
<dbReference type="GO" id="GO:0047631">
    <property type="term" value="F:ADP-ribose diphosphatase activity"/>
    <property type="evidence" value="ECO:0007669"/>
    <property type="project" value="InterPro"/>
</dbReference>
<proteinExistence type="predicted"/>
<evidence type="ECO:0000313" key="3">
    <source>
        <dbReference type="EMBL" id="CAG9864177.1"/>
    </source>
</evidence>
<dbReference type="PANTHER" id="PTHR13030">
    <property type="entry name" value="NUDIX HYDROLASE"/>
    <property type="match status" value="1"/>
</dbReference>
<keyword evidence="4" id="KW-1185">Reference proteome</keyword>
<dbReference type="PANTHER" id="PTHR13030:SF8">
    <property type="entry name" value="ADP-RIBOSE PYROPHOSPHATASE, MITOCHONDRIAL"/>
    <property type="match status" value="1"/>
</dbReference>
<dbReference type="OrthoDB" id="9972248at2759"/>
<dbReference type="SUPFAM" id="SSF55811">
    <property type="entry name" value="Nudix"/>
    <property type="match status" value="1"/>
</dbReference>
<dbReference type="Gene3D" id="3.90.79.10">
    <property type="entry name" value="Nucleoside Triphosphate Pyrophosphohydrolase"/>
    <property type="match status" value="1"/>
</dbReference>
<feature type="chain" id="PRO_5040108612" description="Nudix hydrolase domain-containing protein" evidence="1">
    <location>
        <begin position="23"/>
        <end position="295"/>
    </location>
</feature>
<protein>
    <recommendedName>
        <fullName evidence="2">Nudix hydrolase domain-containing protein</fullName>
    </recommendedName>
</protein>
<dbReference type="InterPro" id="IPR039989">
    <property type="entry name" value="NUDT9"/>
</dbReference>
<dbReference type="Pfam" id="PF25969">
    <property type="entry name" value="NUDT9_N"/>
    <property type="match status" value="1"/>
</dbReference>
<dbReference type="InterPro" id="IPR000086">
    <property type="entry name" value="NUDIX_hydrolase_dom"/>
</dbReference>
<evidence type="ECO:0000256" key="1">
    <source>
        <dbReference type="SAM" id="SignalP"/>
    </source>
</evidence>
<dbReference type="InterPro" id="IPR015797">
    <property type="entry name" value="NUDIX_hydrolase-like_dom_sf"/>
</dbReference>
<gene>
    <name evidence="3" type="ORF">PHYEVI_LOCUS10434</name>
</gene>
<keyword evidence="1" id="KW-0732">Signal</keyword>
<dbReference type="FunFam" id="3.90.79.10:FF:000021">
    <property type="entry name" value="ADP-ribose pyrophosphatase, mitochondrial isoform X1"/>
    <property type="match status" value="1"/>
</dbReference>
<dbReference type="Proteomes" id="UP001153712">
    <property type="component" value="Chromosome 7"/>
</dbReference>